<name>A0A0G2I289_9EURO</name>
<protein>
    <submittedName>
        <fullName evidence="3">Uncharacterized protein</fullName>
    </submittedName>
</protein>
<evidence type="ECO:0000313" key="4">
    <source>
        <dbReference type="Proteomes" id="UP000034164"/>
    </source>
</evidence>
<evidence type="ECO:0000313" key="3">
    <source>
        <dbReference type="EMBL" id="KKZ64717.1"/>
    </source>
</evidence>
<dbReference type="Proteomes" id="UP000034164">
    <property type="component" value="Unassembled WGS sequence"/>
</dbReference>
<dbReference type="OrthoDB" id="4187320at2759"/>
<evidence type="ECO:0000256" key="2">
    <source>
        <dbReference type="SAM" id="SignalP"/>
    </source>
</evidence>
<gene>
    <name evidence="3" type="ORF">EMCG_09389</name>
</gene>
<sequence>MVCINQIFQFAILGAGLAAANPIPGGDHYPDKAPKTVTVTEYKTAYKPVTEFKEVTKFVTVNHPVTHWKTMTITDYPKPVTKTDYKPVTVVHTKAVTITAVKEVTVTKTAVHEKPVTHFQTITVPGKPVPVPTTIVKIQTVAGKCPEPKKHADGKKDDGKYPEGKYDDGQYYDGKYDAGKKDAGKDDKKDDGSKGYDTKGDY</sequence>
<evidence type="ECO:0000256" key="1">
    <source>
        <dbReference type="SAM" id="MobiDB-lite"/>
    </source>
</evidence>
<feature type="compositionally biased region" description="Basic and acidic residues" evidence="1">
    <location>
        <begin position="146"/>
        <end position="202"/>
    </location>
</feature>
<dbReference type="EMBL" id="LCZI01000752">
    <property type="protein sequence ID" value="KKZ64717.1"/>
    <property type="molecule type" value="Genomic_DNA"/>
</dbReference>
<keyword evidence="2" id="KW-0732">Signal</keyword>
<reference evidence="4" key="1">
    <citation type="journal article" date="2015" name="PLoS Genet.">
        <title>The dynamic genome and transcriptome of the human fungal pathogen Blastomyces and close relative Emmonsia.</title>
        <authorList>
            <person name="Munoz J.F."/>
            <person name="Gauthier G.M."/>
            <person name="Desjardins C.A."/>
            <person name="Gallo J.E."/>
            <person name="Holder J."/>
            <person name="Sullivan T.D."/>
            <person name="Marty A.J."/>
            <person name="Carmen J.C."/>
            <person name="Chen Z."/>
            <person name="Ding L."/>
            <person name="Gujja S."/>
            <person name="Magrini V."/>
            <person name="Misas E."/>
            <person name="Mitreva M."/>
            <person name="Priest M."/>
            <person name="Saif S."/>
            <person name="Whiston E.A."/>
            <person name="Young S."/>
            <person name="Zeng Q."/>
            <person name="Goldman W.E."/>
            <person name="Mardis E.R."/>
            <person name="Taylor J.W."/>
            <person name="McEwen J.G."/>
            <person name="Clay O.K."/>
            <person name="Klein B.S."/>
            <person name="Cuomo C.A."/>
        </authorList>
    </citation>
    <scope>NUCLEOTIDE SEQUENCE [LARGE SCALE GENOMIC DNA]</scope>
    <source>
        <strain evidence="4">UAMH 3008</strain>
    </source>
</reference>
<organism evidence="3 4">
    <name type="scientific">[Emmonsia] crescens</name>
    <dbReference type="NCBI Taxonomy" id="73230"/>
    <lineage>
        <taxon>Eukaryota</taxon>
        <taxon>Fungi</taxon>
        <taxon>Dikarya</taxon>
        <taxon>Ascomycota</taxon>
        <taxon>Pezizomycotina</taxon>
        <taxon>Eurotiomycetes</taxon>
        <taxon>Eurotiomycetidae</taxon>
        <taxon>Onygenales</taxon>
        <taxon>Ajellomycetaceae</taxon>
        <taxon>Emergomyces</taxon>
    </lineage>
</organism>
<comment type="caution">
    <text evidence="3">The sequence shown here is derived from an EMBL/GenBank/DDBJ whole genome shotgun (WGS) entry which is preliminary data.</text>
</comment>
<proteinExistence type="predicted"/>
<feature type="region of interest" description="Disordered" evidence="1">
    <location>
        <begin position="145"/>
        <end position="202"/>
    </location>
</feature>
<feature type="signal peptide" evidence="2">
    <location>
        <begin position="1"/>
        <end position="20"/>
    </location>
</feature>
<dbReference type="AlphaFoldDB" id="A0A0G2I289"/>
<accession>A0A0G2I289</accession>
<feature type="chain" id="PRO_5002545706" evidence="2">
    <location>
        <begin position="21"/>
        <end position="202"/>
    </location>
</feature>
<dbReference type="VEuPathDB" id="FungiDB:EMCG_09389"/>